<evidence type="ECO:0000256" key="12">
    <source>
        <dbReference type="ARBA" id="ARBA00045865"/>
    </source>
</evidence>
<keyword evidence="5" id="KW-0969">Cilium</keyword>
<dbReference type="Pfam" id="PF14772">
    <property type="entry name" value="NYD-SP28"/>
    <property type="match status" value="1"/>
</dbReference>
<keyword evidence="6" id="KW-0206">Cytoskeleton</keyword>
<feature type="domain" description="Dynein regulatory complex protein 1/2 N-terminal" evidence="14">
    <location>
        <begin position="22"/>
        <end position="120"/>
    </location>
</feature>
<evidence type="ECO:0000256" key="11">
    <source>
        <dbReference type="ARBA" id="ARBA00041517"/>
    </source>
</evidence>
<accession>A0AAV7JP54</accession>
<evidence type="ECO:0000256" key="2">
    <source>
        <dbReference type="ARBA" id="ARBA00022490"/>
    </source>
</evidence>
<evidence type="ECO:0000256" key="13">
    <source>
        <dbReference type="SAM" id="Coils"/>
    </source>
</evidence>
<reference evidence="15 16" key="1">
    <citation type="journal article" date="2023" name="BMC Biol.">
        <title>The compact genome of the sponge Oopsacas minuta (Hexactinellida) is lacking key metazoan core genes.</title>
        <authorList>
            <person name="Santini S."/>
            <person name="Schenkelaars Q."/>
            <person name="Jourda C."/>
            <person name="Duchesne M."/>
            <person name="Belahbib H."/>
            <person name="Rocher C."/>
            <person name="Selva M."/>
            <person name="Riesgo A."/>
            <person name="Vervoort M."/>
            <person name="Leys S.P."/>
            <person name="Kodjabachian L."/>
            <person name="Le Bivic A."/>
            <person name="Borchiellini C."/>
            <person name="Claverie J.M."/>
            <person name="Renard E."/>
        </authorList>
    </citation>
    <scope>NUCLEOTIDE SEQUENCE [LARGE SCALE GENOMIC DNA]</scope>
    <source>
        <strain evidence="15">SPO-2</strain>
    </source>
</reference>
<feature type="coiled-coil region" evidence="13">
    <location>
        <begin position="407"/>
        <end position="434"/>
    </location>
</feature>
<evidence type="ECO:0000259" key="14">
    <source>
        <dbReference type="Pfam" id="PF14772"/>
    </source>
</evidence>
<dbReference type="AlphaFoldDB" id="A0AAV7JP54"/>
<evidence type="ECO:0000256" key="9">
    <source>
        <dbReference type="ARBA" id="ARBA00038424"/>
    </source>
</evidence>
<dbReference type="GO" id="GO:0003352">
    <property type="term" value="P:regulation of cilium movement"/>
    <property type="evidence" value="ECO:0007669"/>
    <property type="project" value="TreeGrafter"/>
</dbReference>
<comment type="similarity">
    <text evidence="9">Belongs to the DRC2 family.</text>
</comment>
<comment type="function">
    <text evidence="12">Component of the nexin-dynein regulatory complex (N-DRC), a key regulator of ciliary/flagellar motility which maintains the alignment and integrity of the distal axoneme and regulates microtubule sliding in motile axonemes. Plays a critical role in the assembly of N-DRC and also stabilizes the assembly of multiple inner dynein arms and radial spokes. Coassembles with DRC1 to form a central scaffold needed for assembly of the N-DRC and its attachment to the outer doublet microtubules.</text>
</comment>
<evidence type="ECO:0000256" key="4">
    <source>
        <dbReference type="ARBA" id="ARBA00023054"/>
    </source>
</evidence>
<evidence type="ECO:0000313" key="15">
    <source>
        <dbReference type="EMBL" id="KAI6650643.1"/>
    </source>
</evidence>
<feature type="coiled-coil region" evidence="13">
    <location>
        <begin position="91"/>
        <end position="118"/>
    </location>
</feature>
<keyword evidence="7" id="KW-0966">Cell projection</keyword>
<keyword evidence="3" id="KW-0282">Flagellum</keyword>
<keyword evidence="2" id="KW-0963">Cytoplasm</keyword>
<protein>
    <recommendedName>
        <fullName evidence="10">Dynein regulatory complex subunit 2</fullName>
    </recommendedName>
    <alternativeName>
        <fullName evidence="11">Coiled-coil domain-containing protein 65</fullName>
    </alternativeName>
</protein>
<evidence type="ECO:0000256" key="7">
    <source>
        <dbReference type="ARBA" id="ARBA00023273"/>
    </source>
</evidence>
<organism evidence="15 16">
    <name type="scientific">Oopsacas minuta</name>
    <dbReference type="NCBI Taxonomy" id="111878"/>
    <lineage>
        <taxon>Eukaryota</taxon>
        <taxon>Metazoa</taxon>
        <taxon>Porifera</taxon>
        <taxon>Hexactinellida</taxon>
        <taxon>Hexasterophora</taxon>
        <taxon>Lyssacinosida</taxon>
        <taxon>Leucopsacidae</taxon>
        <taxon>Oopsacas</taxon>
    </lineage>
</organism>
<dbReference type="PANTHER" id="PTHR21625">
    <property type="entry name" value="NYD-SP28 PROTEIN"/>
    <property type="match status" value="1"/>
</dbReference>
<dbReference type="EMBL" id="JAKMXF010000310">
    <property type="protein sequence ID" value="KAI6650643.1"/>
    <property type="molecule type" value="Genomic_DNA"/>
</dbReference>
<keyword evidence="4 13" id="KW-0175">Coiled coil</keyword>
<dbReference type="InterPro" id="IPR039750">
    <property type="entry name" value="DRC1/DRC2"/>
</dbReference>
<evidence type="ECO:0000313" key="16">
    <source>
        <dbReference type="Proteomes" id="UP001165289"/>
    </source>
</evidence>
<keyword evidence="16" id="KW-1185">Reference proteome</keyword>
<evidence type="ECO:0000256" key="3">
    <source>
        <dbReference type="ARBA" id="ARBA00022846"/>
    </source>
</evidence>
<sequence length="493" mass="58676">MPKKKDKLKNMTEEERVEYLHQKQLEEEEILKNQERALLDFLKEKVIREEKCSKLNTLKLQEKWRMILRGVKTDGLRQEIEVVKQKFERVVDNKGAILQALSEELLEAEEQYMMAHRSHLCELDKLYDLQKRRLNALDKDFDDQLEHLQSDYQLERNSMEDKHKKQQQYWHEVMYAMQLRQEERVEAKKKEYQSSMDEIKNKQMDSKHALKDQKNEEFQALVSVFNHGKEEYRRLTEDKKSNYENLKSQDILNSEKINKQMKTIQRFQDNINSIRGTMDVNSKEHKTESSAMRENKEMVVSSLRDLKSYLGRERERERKDLMKLTMQTSRSAKRLRELKDKGGKVLRLSEICRKKETEEEKVLPFYQSSLTQEEEAAIKSLTEQQPREELSKVLEDYKAMENFWKRVNKVTLDVHALEKEKEKLSIQNHKLRTMLKQYLEGISVSDDVMSRANPLMQCMTSPLTYQGPMLGDKRRLPAPITVVEAAHVVKNTI</sequence>
<evidence type="ECO:0000256" key="6">
    <source>
        <dbReference type="ARBA" id="ARBA00023212"/>
    </source>
</evidence>
<evidence type="ECO:0000256" key="5">
    <source>
        <dbReference type="ARBA" id="ARBA00023069"/>
    </source>
</evidence>
<dbReference type="GO" id="GO:0005858">
    <property type="term" value="C:axonemal dynein complex"/>
    <property type="evidence" value="ECO:0007669"/>
    <property type="project" value="InterPro"/>
</dbReference>
<dbReference type="GO" id="GO:0070286">
    <property type="term" value="P:axonemal dynein complex assembly"/>
    <property type="evidence" value="ECO:0007669"/>
    <property type="project" value="InterPro"/>
</dbReference>
<dbReference type="GO" id="GO:0060285">
    <property type="term" value="P:cilium-dependent cell motility"/>
    <property type="evidence" value="ECO:0007669"/>
    <property type="project" value="TreeGrafter"/>
</dbReference>
<evidence type="ECO:0000256" key="1">
    <source>
        <dbReference type="ARBA" id="ARBA00004611"/>
    </source>
</evidence>
<dbReference type="InterPro" id="IPR039505">
    <property type="entry name" value="DRC1/2_N"/>
</dbReference>
<comment type="subcellular location">
    <subcellularLocation>
        <location evidence="1">Cytoplasm</location>
        <location evidence="1">Cytoskeleton</location>
        <location evidence="1">Flagellum axoneme</location>
    </subcellularLocation>
    <subcellularLocation>
        <location evidence="8">Cytoplasm</location>
        <location evidence="8">Cytoskeleton</location>
        <location evidence="8">Flagellum basal body</location>
    </subcellularLocation>
</comment>
<evidence type="ECO:0000256" key="10">
    <source>
        <dbReference type="ARBA" id="ARBA00040899"/>
    </source>
</evidence>
<evidence type="ECO:0000256" key="8">
    <source>
        <dbReference type="ARBA" id="ARBA00037841"/>
    </source>
</evidence>
<dbReference type="Proteomes" id="UP001165289">
    <property type="component" value="Unassembled WGS sequence"/>
</dbReference>
<proteinExistence type="inferred from homology"/>
<feature type="coiled-coil region" evidence="13">
    <location>
        <begin position="182"/>
        <end position="249"/>
    </location>
</feature>
<dbReference type="PANTHER" id="PTHR21625:SF0">
    <property type="entry name" value="DYNEIN REGULATORY COMPLEX SUBUNIT 2"/>
    <property type="match status" value="1"/>
</dbReference>
<name>A0AAV7JP54_9METZ</name>
<gene>
    <name evidence="15" type="ORF">LOD99_7693</name>
</gene>
<comment type="caution">
    <text evidence="15">The sequence shown here is derived from an EMBL/GenBank/DDBJ whole genome shotgun (WGS) entry which is preliminary data.</text>
</comment>